<protein>
    <submittedName>
        <fullName evidence="2">CPXCG motif-containing cysteine-rich protein</fullName>
    </submittedName>
    <submittedName>
        <fullName evidence="1">Cysteine-rich CPXCG</fullName>
    </submittedName>
</protein>
<evidence type="ECO:0000313" key="1">
    <source>
        <dbReference type="EMBL" id="RAJ98456.1"/>
    </source>
</evidence>
<name>A0A327X0G7_9GAMM</name>
<organism evidence="1 3">
    <name type="scientific">Aliidiomarina maris</name>
    <dbReference type="NCBI Taxonomy" id="531312"/>
    <lineage>
        <taxon>Bacteria</taxon>
        <taxon>Pseudomonadati</taxon>
        <taxon>Pseudomonadota</taxon>
        <taxon>Gammaproteobacteria</taxon>
        <taxon>Alteromonadales</taxon>
        <taxon>Idiomarinaceae</taxon>
        <taxon>Aliidiomarina</taxon>
    </lineage>
</organism>
<dbReference type="Proteomes" id="UP000249203">
    <property type="component" value="Unassembled WGS sequence"/>
</dbReference>
<reference evidence="2 4" key="1">
    <citation type="journal article" date="2018" name="Front. Microbiol.">
        <title>Genome-Based Analysis Reveals the Taxonomy and Diversity of the Family Idiomarinaceae.</title>
        <authorList>
            <person name="Liu Y."/>
            <person name="Lai Q."/>
            <person name="Shao Z."/>
        </authorList>
    </citation>
    <scope>NUCLEOTIDE SEQUENCE [LARGE SCALE GENOMIC DNA]</scope>
    <source>
        <strain evidence="2 4">CF12-14</strain>
    </source>
</reference>
<evidence type="ECO:0000313" key="4">
    <source>
        <dbReference type="Proteomes" id="UP000287865"/>
    </source>
</evidence>
<dbReference type="SUPFAM" id="SSF57783">
    <property type="entry name" value="Zinc beta-ribbon"/>
    <property type="match status" value="1"/>
</dbReference>
<dbReference type="Pfam" id="PF14255">
    <property type="entry name" value="Zn_ribbon_21"/>
    <property type="match status" value="1"/>
</dbReference>
<dbReference type="Proteomes" id="UP000287865">
    <property type="component" value="Unassembled WGS sequence"/>
</dbReference>
<proteinExistence type="predicted"/>
<keyword evidence="4" id="KW-1185">Reference proteome</keyword>
<dbReference type="EMBL" id="QLMD01000005">
    <property type="protein sequence ID" value="RAJ98456.1"/>
    <property type="molecule type" value="Genomic_DNA"/>
</dbReference>
<dbReference type="PIRSF" id="PIRSF037225">
    <property type="entry name" value="UCP037225"/>
    <property type="match status" value="1"/>
</dbReference>
<sequence>MSLTDEQLFSCPYCMADNAIEVDAMNDIGQQQIVDCQICCQPIEITVLEGFDGDFELIVRTDDE</sequence>
<comment type="caution">
    <text evidence="1">The sequence shown here is derived from an EMBL/GenBank/DDBJ whole genome shotgun (WGS) entry which is preliminary data.</text>
</comment>
<dbReference type="AlphaFoldDB" id="A0A327X0G7"/>
<dbReference type="InterPro" id="IPR017143">
    <property type="entry name" value="UCP037225"/>
</dbReference>
<evidence type="ECO:0000313" key="2">
    <source>
        <dbReference type="EMBL" id="RUO24731.1"/>
    </source>
</evidence>
<dbReference type="RefSeq" id="WP_111569290.1">
    <property type="nucleotide sequence ID" value="NZ_PIPK01000005.1"/>
</dbReference>
<dbReference type="EMBL" id="PIPK01000005">
    <property type="protein sequence ID" value="RUO24731.1"/>
    <property type="molecule type" value="Genomic_DNA"/>
</dbReference>
<accession>A0A327X0G7</accession>
<dbReference type="InterPro" id="IPR025990">
    <property type="entry name" value="zinc_ribbon_bacterial"/>
</dbReference>
<gene>
    <name evidence="1" type="ORF">B0I24_105209</name>
    <name evidence="2" type="ORF">CWE07_06710</name>
</gene>
<evidence type="ECO:0000313" key="3">
    <source>
        <dbReference type="Proteomes" id="UP000249203"/>
    </source>
</evidence>
<reference evidence="1 3" key="2">
    <citation type="submission" date="2018-06" db="EMBL/GenBank/DDBJ databases">
        <title>Genomic Encyclopedia of Type Strains, Phase III (KMG-III): the genomes of soil and plant-associated and newly described type strains.</title>
        <authorList>
            <person name="Whitman W."/>
        </authorList>
    </citation>
    <scope>NUCLEOTIDE SEQUENCE [LARGE SCALE GENOMIC DNA]</scope>
    <source>
        <strain evidence="1 3">CGMCC 1.15366</strain>
    </source>
</reference>